<accession>A0A9W9FH52</accession>
<proteinExistence type="predicted"/>
<dbReference type="GeneID" id="81358606"/>
<dbReference type="EMBL" id="JAPQKI010000005">
    <property type="protein sequence ID" value="KAJ5100133.1"/>
    <property type="molecule type" value="Genomic_DNA"/>
</dbReference>
<evidence type="ECO:0000313" key="1">
    <source>
        <dbReference type="EMBL" id="KAJ5100133.1"/>
    </source>
</evidence>
<dbReference type="Proteomes" id="UP001149074">
    <property type="component" value="Unassembled WGS sequence"/>
</dbReference>
<name>A0A9W9FH52_9EURO</name>
<protein>
    <submittedName>
        <fullName evidence="1">Uncharacterized protein</fullName>
    </submittedName>
</protein>
<dbReference type="RefSeq" id="XP_056475786.1">
    <property type="nucleotide sequence ID" value="XM_056619627.1"/>
</dbReference>
<reference evidence="1" key="1">
    <citation type="submission" date="2022-11" db="EMBL/GenBank/DDBJ databases">
        <authorList>
            <person name="Petersen C."/>
        </authorList>
    </citation>
    <scope>NUCLEOTIDE SEQUENCE</scope>
    <source>
        <strain evidence="1">IBT 30761</strain>
    </source>
</reference>
<keyword evidence="2" id="KW-1185">Reference proteome</keyword>
<dbReference type="InterPro" id="IPR036052">
    <property type="entry name" value="TrpB-like_PALP_sf"/>
</dbReference>
<reference evidence="1" key="2">
    <citation type="journal article" date="2023" name="IMA Fungus">
        <title>Comparative genomic study of the Penicillium genus elucidates a diverse pangenome and 15 lateral gene transfer events.</title>
        <authorList>
            <person name="Petersen C."/>
            <person name="Sorensen T."/>
            <person name="Nielsen M.R."/>
            <person name="Sondergaard T.E."/>
            <person name="Sorensen J.L."/>
            <person name="Fitzpatrick D.A."/>
            <person name="Frisvad J.C."/>
            <person name="Nielsen K.L."/>
        </authorList>
    </citation>
    <scope>NUCLEOTIDE SEQUENCE</scope>
    <source>
        <strain evidence="1">IBT 30761</strain>
    </source>
</reference>
<organism evidence="1 2">
    <name type="scientific">Penicillium argentinense</name>
    <dbReference type="NCBI Taxonomy" id="1131581"/>
    <lineage>
        <taxon>Eukaryota</taxon>
        <taxon>Fungi</taxon>
        <taxon>Dikarya</taxon>
        <taxon>Ascomycota</taxon>
        <taxon>Pezizomycotina</taxon>
        <taxon>Eurotiomycetes</taxon>
        <taxon>Eurotiomycetidae</taxon>
        <taxon>Eurotiales</taxon>
        <taxon>Aspergillaceae</taxon>
        <taxon>Penicillium</taxon>
    </lineage>
</organism>
<dbReference type="OrthoDB" id="10059875at2759"/>
<sequence>MAARATSPSCVVNRESPAASIGAMLAFSADPSLCEKLGLDQHQVVLFGLEGATDPEIYESLVGKSPVAVLCILLLQDPTPLAAL</sequence>
<evidence type="ECO:0000313" key="2">
    <source>
        <dbReference type="Proteomes" id="UP001149074"/>
    </source>
</evidence>
<dbReference type="Gene3D" id="3.40.50.1100">
    <property type="match status" value="1"/>
</dbReference>
<gene>
    <name evidence="1" type="ORF">N7532_007134</name>
</gene>
<comment type="caution">
    <text evidence="1">The sequence shown here is derived from an EMBL/GenBank/DDBJ whole genome shotgun (WGS) entry which is preliminary data.</text>
</comment>
<dbReference type="AlphaFoldDB" id="A0A9W9FH52"/>